<evidence type="ECO:0000256" key="2">
    <source>
        <dbReference type="SAM" id="Phobius"/>
    </source>
</evidence>
<dbReference type="PANTHER" id="PTHR37402">
    <property type="entry name" value="GRAM DOMAIN-CONTAINING PROTEIN 4"/>
    <property type="match status" value="1"/>
</dbReference>
<evidence type="ECO:0000256" key="1">
    <source>
        <dbReference type="SAM" id="MobiDB-lite"/>
    </source>
</evidence>
<gene>
    <name evidence="4" type="ORF">D4764_22G0001790</name>
</gene>
<reference evidence="4 5" key="1">
    <citation type="submission" date="2019-04" db="EMBL/GenBank/DDBJ databases">
        <title>Chromosome genome assembly for Takifugu flavidus.</title>
        <authorList>
            <person name="Xiao S."/>
        </authorList>
    </citation>
    <scope>NUCLEOTIDE SEQUENCE [LARGE SCALE GENOMIC DNA]</scope>
    <source>
        <strain evidence="4">HTHZ2018</strain>
        <tissue evidence="4">Muscle</tissue>
    </source>
</reference>
<evidence type="ECO:0000313" key="5">
    <source>
        <dbReference type="Proteomes" id="UP000324091"/>
    </source>
</evidence>
<dbReference type="InterPro" id="IPR011993">
    <property type="entry name" value="PH-like_dom_sf"/>
</dbReference>
<dbReference type="AlphaFoldDB" id="A0A5C6NAM0"/>
<dbReference type="EMBL" id="RHFK02000015">
    <property type="protein sequence ID" value="TWW64532.1"/>
    <property type="molecule type" value="Genomic_DNA"/>
</dbReference>
<dbReference type="SMART" id="SM00568">
    <property type="entry name" value="GRAM"/>
    <property type="match status" value="1"/>
</dbReference>
<keyword evidence="2" id="KW-1133">Transmembrane helix</keyword>
<dbReference type="Pfam" id="PF02893">
    <property type="entry name" value="GRAM"/>
    <property type="match status" value="1"/>
</dbReference>
<keyword evidence="2" id="KW-0812">Transmembrane</keyword>
<dbReference type="InterPro" id="IPR037845">
    <property type="entry name" value="GRAMDC4_PH-GRAM"/>
</dbReference>
<organism evidence="4 5">
    <name type="scientific">Takifugu flavidus</name>
    <name type="common">sansaifugu</name>
    <dbReference type="NCBI Taxonomy" id="433684"/>
    <lineage>
        <taxon>Eukaryota</taxon>
        <taxon>Metazoa</taxon>
        <taxon>Chordata</taxon>
        <taxon>Craniata</taxon>
        <taxon>Vertebrata</taxon>
        <taxon>Euteleostomi</taxon>
        <taxon>Actinopterygii</taxon>
        <taxon>Neopterygii</taxon>
        <taxon>Teleostei</taxon>
        <taxon>Neoteleostei</taxon>
        <taxon>Acanthomorphata</taxon>
        <taxon>Eupercaria</taxon>
        <taxon>Tetraodontiformes</taxon>
        <taxon>Tetradontoidea</taxon>
        <taxon>Tetraodontidae</taxon>
        <taxon>Takifugu</taxon>
    </lineage>
</organism>
<dbReference type="GO" id="GO:0034164">
    <property type="term" value="P:negative regulation of toll-like receptor 9 signaling pathway"/>
    <property type="evidence" value="ECO:0007669"/>
    <property type="project" value="TreeGrafter"/>
</dbReference>
<keyword evidence="5" id="KW-1185">Reference proteome</keyword>
<evidence type="ECO:0000313" key="4">
    <source>
        <dbReference type="EMBL" id="TWW64532.1"/>
    </source>
</evidence>
<dbReference type="Gene3D" id="2.30.29.30">
    <property type="entry name" value="Pleckstrin-homology domain (PH domain)/Phosphotyrosine-binding domain (PTB)"/>
    <property type="match status" value="1"/>
</dbReference>
<feature type="region of interest" description="Disordered" evidence="1">
    <location>
        <begin position="39"/>
        <end position="102"/>
    </location>
</feature>
<dbReference type="InterPro" id="IPR004182">
    <property type="entry name" value="GRAM"/>
</dbReference>
<feature type="transmembrane region" description="Helical" evidence="2">
    <location>
        <begin position="378"/>
        <end position="398"/>
    </location>
</feature>
<dbReference type="InterPro" id="IPR037847">
    <property type="entry name" value="GRAMDC4"/>
</dbReference>
<feature type="compositionally biased region" description="Basic and acidic residues" evidence="1">
    <location>
        <begin position="63"/>
        <end position="78"/>
    </location>
</feature>
<accession>A0A5C6NAM0</accession>
<feature type="domain" description="GRAM" evidence="3">
    <location>
        <begin position="583"/>
        <end position="663"/>
    </location>
</feature>
<name>A0A5C6NAM0_9TELE</name>
<feature type="transmembrane region" description="Helical" evidence="2">
    <location>
        <begin position="476"/>
        <end position="492"/>
    </location>
</feature>
<protein>
    <submittedName>
        <fullName evidence="4">GRAM domain-containing protein 4</fullName>
    </submittedName>
</protein>
<evidence type="ECO:0000259" key="3">
    <source>
        <dbReference type="SMART" id="SM00568"/>
    </source>
</evidence>
<feature type="compositionally biased region" description="Polar residues" evidence="1">
    <location>
        <begin position="84"/>
        <end position="95"/>
    </location>
</feature>
<feature type="transmembrane region" description="Helical" evidence="2">
    <location>
        <begin position="338"/>
        <end position="358"/>
    </location>
</feature>
<keyword evidence="2" id="KW-0472">Membrane</keyword>
<proteinExistence type="predicted"/>
<dbReference type="PANTHER" id="PTHR37402:SF1">
    <property type="entry name" value="GRAM DOMAIN-CONTAINING PROTEIN 4"/>
    <property type="match status" value="1"/>
</dbReference>
<dbReference type="GO" id="GO:0006915">
    <property type="term" value="P:apoptotic process"/>
    <property type="evidence" value="ECO:0007669"/>
    <property type="project" value="InterPro"/>
</dbReference>
<sequence length="720" mass="82305">MKLCYDLRAGVAVHHVKVKPRCAVLTMLKRLDKIRFRGPRTRDDFPDLAESPPASDNECSDDVQPKPRTVRDTEDLLRDPAGSGSPTMAANNQDFQRSESDRLNEVKGHLEIALLEKHFLPLAQIQEGTKAAALPSSTFAPGSERLRRRMGFLKMEEYTIDSFELLYSGAVDKIKSHKSNLNLKEELRKLREETNVDSLRQELDRERSKRLELEQKMNEVVKSRLEDSPPQPPRKQQSPSNNGTADKQQKEVWSSRLQKWLHERFGVYIEDFRFQPEESTVEAEEPLSAKSFRAASGRRRRFSPLQNSLFSPFVKTKRGARPVTNFLRNLSALSNWHSVYTSAIAFIVSVHLIFPVFPVDVMYESAVMLRLCVETVPIYMYAAWHGWAVPMLLFLAILRLSLNYLIARGWRIQWSIVPEVSEPMEPPKEDLTVSEKFQLVLDVAQKAQNLFGKMADVLEKIKNLFMWVQPESTRKLYICLWVAFITSCVLPYKLMGFMIGLYGGIKFFIIDFLFKSCPKLRDKYDTPHIVWNSLPTDPQLKERINATVSRRVQPVVSRSSLSTVPCGVSREEEAGRSHSTKKGAFHEIFNLQESERPLAVCENGWRCCLINRDRKMPTDYIRNGVLYVTENYLCFESSSSKSSSSKKNKVIKLMDITDIQKYKVLSVLPGSGMGISIATPSTQKPLVFGAMIHRDEAFEAIFTQYMKIVTTTKPPATTEL</sequence>
<feature type="region of interest" description="Disordered" evidence="1">
    <location>
        <begin position="220"/>
        <end position="249"/>
    </location>
</feature>
<dbReference type="Proteomes" id="UP000324091">
    <property type="component" value="Chromosome 22"/>
</dbReference>
<dbReference type="CDD" id="cd13221">
    <property type="entry name" value="PH-GRAM_GRAMDC4"/>
    <property type="match status" value="1"/>
</dbReference>
<comment type="caution">
    <text evidence="4">The sequence shown here is derived from an EMBL/GenBank/DDBJ whole genome shotgun (WGS) entry which is preliminary data.</text>
</comment>